<dbReference type="EMBL" id="VSRR010112514">
    <property type="protein sequence ID" value="MPC98058.1"/>
    <property type="molecule type" value="Genomic_DNA"/>
</dbReference>
<accession>A0A5B7JYQ0</accession>
<organism evidence="1 2">
    <name type="scientific">Portunus trituberculatus</name>
    <name type="common">Swimming crab</name>
    <name type="synonym">Neptunus trituberculatus</name>
    <dbReference type="NCBI Taxonomy" id="210409"/>
    <lineage>
        <taxon>Eukaryota</taxon>
        <taxon>Metazoa</taxon>
        <taxon>Ecdysozoa</taxon>
        <taxon>Arthropoda</taxon>
        <taxon>Crustacea</taxon>
        <taxon>Multicrustacea</taxon>
        <taxon>Malacostraca</taxon>
        <taxon>Eumalacostraca</taxon>
        <taxon>Eucarida</taxon>
        <taxon>Decapoda</taxon>
        <taxon>Pleocyemata</taxon>
        <taxon>Brachyura</taxon>
        <taxon>Eubrachyura</taxon>
        <taxon>Portunoidea</taxon>
        <taxon>Portunidae</taxon>
        <taxon>Portuninae</taxon>
        <taxon>Portunus</taxon>
    </lineage>
</organism>
<evidence type="ECO:0000313" key="1">
    <source>
        <dbReference type="EMBL" id="MPC98058.1"/>
    </source>
</evidence>
<reference evidence="1 2" key="1">
    <citation type="submission" date="2019-05" db="EMBL/GenBank/DDBJ databases">
        <title>Another draft genome of Portunus trituberculatus and its Hox gene families provides insights of decapod evolution.</title>
        <authorList>
            <person name="Jeong J.-H."/>
            <person name="Song I."/>
            <person name="Kim S."/>
            <person name="Choi T."/>
            <person name="Kim D."/>
            <person name="Ryu S."/>
            <person name="Kim W."/>
        </authorList>
    </citation>
    <scope>NUCLEOTIDE SEQUENCE [LARGE SCALE GENOMIC DNA]</scope>
    <source>
        <tissue evidence="1">Muscle</tissue>
    </source>
</reference>
<keyword evidence="2" id="KW-1185">Reference proteome</keyword>
<name>A0A5B7JYQ0_PORTR</name>
<protein>
    <submittedName>
        <fullName evidence="1">Uncharacterized protein</fullName>
    </submittedName>
</protein>
<proteinExistence type="predicted"/>
<dbReference type="OrthoDB" id="6363789at2759"/>
<evidence type="ECO:0000313" key="2">
    <source>
        <dbReference type="Proteomes" id="UP000324222"/>
    </source>
</evidence>
<gene>
    <name evidence="1" type="ORF">E2C01_093409</name>
</gene>
<comment type="caution">
    <text evidence="1">The sequence shown here is derived from an EMBL/GenBank/DDBJ whole genome shotgun (WGS) entry which is preliminary data.</text>
</comment>
<sequence>MFSRGRYDLHFRVSDRTWRQRGVAANVTVMVRLLAPAALARAAPISLFPTTPARLARGWTPQVGRLNWLFFSYC</sequence>
<dbReference type="Proteomes" id="UP000324222">
    <property type="component" value="Unassembled WGS sequence"/>
</dbReference>
<dbReference type="AlphaFoldDB" id="A0A5B7JYQ0"/>